<evidence type="ECO:0000313" key="1">
    <source>
        <dbReference type="EMBL" id="MFC3848857.1"/>
    </source>
</evidence>
<proteinExistence type="predicted"/>
<organism evidence="1 2">
    <name type="scientific">Corynebacterium hansenii</name>
    <dbReference type="NCBI Taxonomy" id="394964"/>
    <lineage>
        <taxon>Bacteria</taxon>
        <taxon>Bacillati</taxon>
        <taxon>Actinomycetota</taxon>
        <taxon>Actinomycetes</taxon>
        <taxon>Mycobacteriales</taxon>
        <taxon>Corynebacteriaceae</taxon>
        <taxon>Corynebacterium</taxon>
    </lineage>
</organism>
<sequence length="78" mass="9108">MMTDKQLGEELKIAADNLARAVHKEVDDDYNVQTGYETIVVCRYFIENRKDPKVQQFWLDFRRNWESSPRTDAGVAGQ</sequence>
<gene>
    <name evidence="1" type="ORF">ACFORJ_01570</name>
</gene>
<evidence type="ECO:0000313" key="2">
    <source>
        <dbReference type="Proteomes" id="UP001595751"/>
    </source>
</evidence>
<dbReference type="RefSeq" id="WP_290291808.1">
    <property type="nucleotide sequence ID" value="NZ_CP047211.1"/>
</dbReference>
<comment type="caution">
    <text evidence="1">The sequence shown here is derived from an EMBL/GenBank/DDBJ whole genome shotgun (WGS) entry which is preliminary data.</text>
</comment>
<dbReference type="Proteomes" id="UP001595751">
    <property type="component" value="Unassembled WGS sequence"/>
</dbReference>
<name>A0ABV7ZNL0_9CORY</name>
<dbReference type="EMBL" id="JBHRZN010000001">
    <property type="protein sequence ID" value="MFC3848857.1"/>
    <property type="molecule type" value="Genomic_DNA"/>
</dbReference>
<reference evidence="2" key="1">
    <citation type="journal article" date="2019" name="Int. J. Syst. Evol. Microbiol.">
        <title>The Global Catalogue of Microorganisms (GCM) 10K type strain sequencing project: providing services to taxonomists for standard genome sequencing and annotation.</title>
        <authorList>
            <consortium name="The Broad Institute Genomics Platform"/>
            <consortium name="The Broad Institute Genome Sequencing Center for Infectious Disease"/>
            <person name="Wu L."/>
            <person name="Ma J."/>
        </authorList>
    </citation>
    <scope>NUCLEOTIDE SEQUENCE [LARGE SCALE GENOMIC DNA]</scope>
    <source>
        <strain evidence="2">CCUG 53252</strain>
    </source>
</reference>
<protein>
    <submittedName>
        <fullName evidence="1">Uncharacterized protein</fullName>
    </submittedName>
</protein>
<accession>A0ABV7ZNL0</accession>
<keyword evidence="2" id="KW-1185">Reference proteome</keyword>